<evidence type="ECO:0000256" key="3">
    <source>
        <dbReference type="ARBA" id="ARBA00010178"/>
    </source>
</evidence>
<dbReference type="PIRSF" id="PIRSF000099">
    <property type="entry name" value="Histidinol_dh"/>
    <property type="match status" value="1"/>
</dbReference>
<dbReference type="FunFam" id="1.20.5.1300:FF:000002">
    <property type="entry name" value="Histidinol dehydrogenase, chloroplastic"/>
    <property type="match status" value="1"/>
</dbReference>
<evidence type="ECO:0000256" key="12">
    <source>
        <dbReference type="HAMAP-Rule" id="MF_01024"/>
    </source>
</evidence>
<dbReference type="PRINTS" id="PR00083">
    <property type="entry name" value="HOLDHDRGNASE"/>
</dbReference>
<feature type="binding site" evidence="12 17">
    <location>
        <position position="258"/>
    </location>
    <ligand>
        <name>Zn(2+)</name>
        <dbReference type="ChEBI" id="CHEBI:29105"/>
    </ligand>
</feature>
<dbReference type="PANTHER" id="PTHR21256">
    <property type="entry name" value="HISTIDINOL DEHYDROGENASE HDH"/>
    <property type="match status" value="1"/>
</dbReference>
<dbReference type="GO" id="GO:0051287">
    <property type="term" value="F:NAD binding"/>
    <property type="evidence" value="ECO:0007669"/>
    <property type="project" value="InterPro"/>
</dbReference>
<accession>A0AAJ4W5U5</accession>
<dbReference type="SUPFAM" id="SSF53720">
    <property type="entry name" value="ALDH-like"/>
    <property type="match status" value="1"/>
</dbReference>
<dbReference type="FunFam" id="3.40.50.1980:FF:000001">
    <property type="entry name" value="Histidinol dehydrogenase"/>
    <property type="match status" value="1"/>
</dbReference>
<evidence type="ECO:0000256" key="15">
    <source>
        <dbReference type="PIRSR" id="PIRSR000099-2"/>
    </source>
</evidence>
<feature type="binding site" evidence="12 17">
    <location>
        <position position="415"/>
    </location>
    <ligand>
        <name>Zn(2+)</name>
        <dbReference type="ChEBI" id="CHEBI:29105"/>
    </ligand>
</feature>
<feature type="binding site" evidence="12 15">
    <location>
        <position position="124"/>
    </location>
    <ligand>
        <name>NAD(+)</name>
        <dbReference type="ChEBI" id="CHEBI:57540"/>
    </ligand>
</feature>
<dbReference type="KEGG" id="mpw:MPR_2570"/>
<evidence type="ECO:0000256" key="10">
    <source>
        <dbReference type="ARBA" id="ARBA00023102"/>
    </source>
</evidence>
<comment type="caution">
    <text evidence="19">The sequence shown here is derived from an EMBL/GenBank/DDBJ whole genome shotgun (WGS) entry which is preliminary data.</text>
</comment>
<comment type="similarity">
    <text evidence="3 12 13 18">Belongs to the histidinol dehydrogenase family.</text>
</comment>
<dbReference type="NCBIfam" id="TIGR00069">
    <property type="entry name" value="hisD"/>
    <property type="match status" value="1"/>
</dbReference>
<evidence type="ECO:0000256" key="16">
    <source>
        <dbReference type="PIRSR" id="PIRSR000099-3"/>
    </source>
</evidence>
<dbReference type="Proteomes" id="UP000183496">
    <property type="component" value="Unassembled WGS sequence"/>
</dbReference>
<dbReference type="Pfam" id="PF00815">
    <property type="entry name" value="Histidinol_dh"/>
    <property type="match status" value="1"/>
</dbReference>
<comment type="cofactor">
    <cofactor evidence="12 17">
        <name>Zn(2+)</name>
        <dbReference type="ChEBI" id="CHEBI:29105"/>
    </cofactor>
    <text evidence="12 17">Binds 1 zinc ion per subunit.</text>
</comment>
<evidence type="ECO:0000256" key="8">
    <source>
        <dbReference type="ARBA" id="ARBA00023002"/>
    </source>
</evidence>
<feature type="active site" description="Proton acceptor" evidence="12 14">
    <location>
        <position position="323"/>
    </location>
</feature>
<dbReference type="Gene3D" id="1.20.5.1300">
    <property type="match status" value="1"/>
</dbReference>
<organism evidence="19 20">
    <name type="scientific">Myroides profundi</name>
    <dbReference type="NCBI Taxonomy" id="480520"/>
    <lineage>
        <taxon>Bacteria</taxon>
        <taxon>Pseudomonadati</taxon>
        <taxon>Bacteroidota</taxon>
        <taxon>Flavobacteriia</taxon>
        <taxon>Flavobacteriales</taxon>
        <taxon>Flavobacteriaceae</taxon>
        <taxon>Myroides</taxon>
    </lineage>
</organism>
<feature type="binding site" evidence="12 16">
    <location>
        <position position="356"/>
    </location>
    <ligand>
        <name>substrate</name>
    </ligand>
</feature>
<keyword evidence="5 12" id="KW-0028">Amino-acid biosynthesis</keyword>
<dbReference type="PROSITE" id="PS00611">
    <property type="entry name" value="HISOL_DEHYDROGENASE"/>
    <property type="match status" value="1"/>
</dbReference>
<feature type="binding site" evidence="12 16">
    <location>
        <position position="258"/>
    </location>
    <ligand>
        <name>substrate</name>
    </ligand>
</feature>
<evidence type="ECO:0000256" key="17">
    <source>
        <dbReference type="PIRSR" id="PIRSR000099-4"/>
    </source>
</evidence>
<evidence type="ECO:0000256" key="13">
    <source>
        <dbReference type="PIRNR" id="PIRNR000099"/>
    </source>
</evidence>
<dbReference type="InterPro" id="IPR022695">
    <property type="entry name" value="Histidinol_DH_monofunct"/>
</dbReference>
<keyword evidence="20" id="KW-1185">Reference proteome</keyword>
<evidence type="ECO:0000256" key="2">
    <source>
        <dbReference type="ARBA" id="ARBA00004940"/>
    </source>
</evidence>
<feature type="binding site" evidence="12 17">
    <location>
        <position position="356"/>
    </location>
    <ligand>
        <name>Zn(2+)</name>
        <dbReference type="ChEBI" id="CHEBI:29105"/>
    </ligand>
</feature>
<evidence type="ECO:0000256" key="1">
    <source>
        <dbReference type="ARBA" id="ARBA00003850"/>
    </source>
</evidence>
<evidence type="ECO:0000256" key="6">
    <source>
        <dbReference type="ARBA" id="ARBA00022723"/>
    </source>
</evidence>
<dbReference type="PANTHER" id="PTHR21256:SF2">
    <property type="entry name" value="HISTIDINE BIOSYNTHESIS TRIFUNCTIONAL PROTEIN"/>
    <property type="match status" value="1"/>
</dbReference>
<dbReference type="GO" id="GO:0005829">
    <property type="term" value="C:cytosol"/>
    <property type="evidence" value="ECO:0007669"/>
    <property type="project" value="TreeGrafter"/>
</dbReference>
<dbReference type="EMBL" id="FOFY01000013">
    <property type="protein sequence ID" value="SER33648.1"/>
    <property type="molecule type" value="Genomic_DNA"/>
</dbReference>
<evidence type="ECO:0000313" key="20">
    <source>
        <dbReference type="Proteomes" id="UP000183496"/>
    </source>
</evidence>
<evidence type="ECO:0000256" key="11">
    <source>
        <dbReference type="ARBA" id="ARBA00049489"/>
    </source>
</evidence>
<gene>
    <name evidence="12" type="primary">hisD</name>
    <name evidence="19" type="ORF">SAMN04488089_11387</name>
</gene>
<dbReference type="FunFam" id="3.40.50.1980:FF:000002">
    <property type="entry name" value="Histidinol dehydrogenase, chloroplastic"/>
    <property type="match status" value="1"/>
</dbReference>
<dbReference type="CDD" id="cd06572">
    <property type="entry name" value="Histidinol_dh"/>
    <property type="match status" value="1"/>
</dbReference>
<comment type="pathway">
    <text evidence="2 12">Amino-acid biosynthesis; L-histidine biosynthesis; L-histidine from 5-phospho-alpha-D-ribose 1-diphosphate: step 9/9.</text>
</comment>
<proteinExistence type="inferred from homology"/>
<feature type="binding site" evidence="12 16">
    <location>
        <position position="233"/>
    </location>
    <ligand>
        <name>substrate</name>
    </ligand>
</feature>
<dbReference type="HAMAP" id="MF_01024">
    <property type="entry name" value="HisD"/>
    <property type="match status" value="1"/>
</dbReference>
<protein>
    <recommendedName>
        <fullName evidence="4 12">Histidinol dehydrogenase</fullName>
        <shortName evidence="12">HDH</shortName>
        <ecNumber evidence="4 12">1.1.1.23</ecNumber>
    </recommendedName>
</protein>
<name>A0AAJ4W5U5_MYRPR</name>
<dbReference type="InterPro" id="IPR001692">
    <property type="entry name" value="Histidinol_DH_CS"/>
</dbReference>
<evidence type="ECO:0000256" key="18">
    <source>
        <dbReference type="RuleBase" id="RU004175"/>
    </source>
</evidence>
<dbReference type="GO" id="GO:0008270">
    <property type="term" value="F:zinc ion binding"/>
    <property type="evidence" value="ECO:0007669"/>
    <property type="project" value="UniProtKB-UniRule"/>
</dbReference>
<feature type="binding site" evidence="12 16">
    <location>
        <position position="415"/>
    </location>
    <ligand>
        <name>substrate</name>
    </ligand>
</feature>
<comment type="function">
    <text evidence="1 12">Catalyzes the sequential NAD-dependent oxidations of L-histidinol to L-histidinaldehyde and then to L-histidine.</text>
</comment>
<feature type="active site" description="Proton acceptor" evidence="12 14">
    <location>
        <position position="322"/>
    </location>
</feature>
<dbReference type="Gene3D" id="3.40.50.1980">
    <property type="entry name" value="Nitrogenase molybdenum iron protein domain"/>
    <property type="match status" value="2"/>
</dbReference>
<comment type="catalytic activity">
    <reaction evidence="11 12">
        <text>L-histidinol + 2 NAD(+) + H2O = L-histidine + 2 NADH + 3 H(+)</text>
        <dbReference type="Rhea" id="RHEA:20641"/>
        <dbReference type="ChEBI" id="CHEBI:15377"/>
        <dbReference type="ChEBI" id="CHEBI:15378"/>
        <dbReference type="ChEBI" id="CHEBI:57540"/>
        <dbReference type="ChEBI" id="CHEBI:57595"/>
        <dbReference type="ChEBI" id="CHEBI:57699"/>
        <dbReference type="ChEBI" id="CHEBI:57945"/>
        <dbReference type="EC" id="1.1.1.23"/>
    </reaction>
</comment>
<feature type="binding site" evidence="12 16">
    <location>
        <position position="255"/>
    </location>
    <ligand>
        <name>substrate</name>
    </ligand>
</feature>
<keyword evidence="10 12" id="KW-0368">Histidine biosynthesis</keyword>
<dbReference type="InterPro" id="IPR012131">
    <property type="entry name" value="Hstdl_DH"/>
</dbReference>
<evidence type="ECO:0000256" key="7">
    <source>
        <dbReference type="ARBA" id="ARBA00022833"/>
    </source>
</evidence>
<sequence length="429" mass="46708">MITVYKPAREEWIGVTKRPIITTESLNESISTVLKQVKERGDQAVQNYASLFDGVQLTDFRVSRQEIEEAATLVNQDIKDAIAIAASNIRTFHQSQLSTEDKVETIEGVSCWRKSVGIEKVGLYIPGGTAPLFSTLLMLTIPAQLAGCKELVLCTPCNKQGKVNEVVLYAAQYLGIETIFKIGGAQAIAAMAYGTETVPQVYKIFGPGNQYVTKAKELVQAQGIAIDMPAGPSEVLVIADQEADVDYIAADLLSQAEHGTDSQVVFVTTTKQKISEVAEALEKQLEELPRKDLAKQTLNNSLMIELSTIEECIAFSNAYAPEHLILNIENAEKYIDLVINAGSVFLGAYSCESAGDYASGTNHTLPTNGYAKSYSGVSVDSFVKKITFQKLTKQGLKNIGKTIEVMAEAEELIAHKNAVSIRLKKLSNE</sequence>
<dbReference type="RefSeq" id="WP_041893138.1">
    <property type="nucleotide sequence ID" value="NZ_CP010817.1"/>
</dbReference>
<feature type="binding site" evidence="12 16">
    <location>
        <position position="323"/>
    </location>
    <ligand>
        <name>substrate</name>
    </ligand>
</feature>
<evidence type="ECO:0000256" key="4">
    <source>
        <dbReference type="ARBA" id="ARBA00012965"/>
    </source>
</evidence>
<keyword evidence="8 12" id="KW-0560">Oxidoreductase</keyword>
<evidence type="ECO:0000256" key="5">
    <source>
        <dbReference type="ARBA" id="ARBA00022605"/>
    </source>
</evidence>
<keyword evidence="6 12" id="KW-0479">Metal-binding</keyword>
<evidence type="ECO:0000313" key="19">
    <source>
        <dbReference type="EMBL" id="SER33648.1"/>
    </source>
</evidence>
<dbReference type="GO" id="GO:0004399">
    <property type="term" value="F:histidinol dehydrogenase activity"/>
    <property type="evidence" value="ECO:0007669"/>
    <property type="project" value="UniProtKB-UniRule"/>
</dbReference>
<keyword evidence="7 12" id="KW-0862">Zinc</keyword>
<feature type="binding site" evidence="12 15">
    <location>
        <position position="209"/>
    </location>
    <ligand>
        <name>NAD(+)</name>
        <dbReference type="ChEBI" id="CHEBI:57540"/>
    </ligand>
</feature>
<reference evidence="19 20" key="1">
    <citation type="submission" date="2016-10" db="EMBL/GenBank/DDBJ databases">
        <authorList>
            <person name="Varghese N."/>
            <person name="Submissions S."/>
        </authorList>
    </citation>
    <scope>NUCLEOTIDE SEQUENCE [LARGE SCALE GENOMIC DNA]</scope>
    <source>
        <strain evidence="20">DSM 19823 / KCTC 23066 / CCTCC M 208030 / D25</strain>
    </source>
</reference>
<feature type="binding site" evidence="12 16">
    <location>
        <position position="410"/>
    </location>
    <ligand>
        <name>substrate</name>
    </ligand>
</feature>
<dbReference type="GO" id="GO:0000105">
    <property type="term" value="P:L-histidine biosynthetic process"/>
    <property type="evidence" value="ECO:0007669"/>
    <property type="project" value="UniProtKB-UniRule"/>
</dbReference>
<dbReference type="EC" id="1.1.1.23" evidence="4 12"/>
<keyword evidence="9 12" id="KW-0520">NAD</keyword>
<feature type="binding site" evidence="12 15">
    <location>
        <position position="186"/>
    </location>
    <ligand>
        <name>NAD(+)</name>
        <dbReference type="ChEBI" id="CHEBI:57540"/>
    </ligand>
</feature>
<evidence type="ECO:0000256" key="9">
    <source>
        <dbReference type="ARBA" id="ARBA00023027"/>
    </source>
</evidence>
<evidence type="ECO:0000256" key="14">
    <source>
        <dbReference type="PIRSR" id="PIRSR000099-1"/>
    </source>
</evidence>
<feature type="binding site" evidence="12 17">
    <location>
        <position position="255"/>
    </location>
    <ligand>
        <name>Zn(2+)</name>
        <dbReference type="ChEBI" id="CHEBI:29105"/>
    </ligand>
</feature>
<dbReference type="AlphaFoldDB" id="A0AAJ4W5U5"/>
<dbReference type="InterPro" id="IPR016161">
    <property type="entry name" value="Ald_DH/histidinol_DH"/>
</dbReference>